<dbReference type="EMBL" id="KV454490">
    <property type="protein sequence ID" value="ODV58664.1"/>
    <property type="molecule type" value="Genomic_DNA"/>
</dbReference>
<evidence type="ECO:0000313" key="2">
    <source>
        <dbReference type="Proteomes" id="UP000095038"/>
    </source>
</evidence>
<gene>
    <name evidence="1" type="ORF">ASCRUDRAFT_77675</name>
</gene>
<name>A0A1D2VAH8_9ASCO</name>
<accession>A0A1D2VAH8</accession>
<keyword evidence="2" id="KW-1185">Reference proteome</keyword>
<reference evidence="2" key="1">
    <citation type="submission" date="2016-05" db="EMBL/GenBank/DDBJ databases">
        <title>Comparative genomics of biotechnologically important yeasts.</title>
        <authorList>
            <consortium name="DOE Joint Genome Institute"/>
            <person name="Riley R."/>
            <person name="Haridas S."/>
            <person name="Wolfe K.H."/>
            <person name="Lopes M.R."/>
            <person name="Hittinger C.T."/>
            <person name="Goker M."/>
            <person name="Salamov A."/>
            <person name="Wisecaver J."/>
            <person name="Long T.M."/>
            <person name="Aerts A.L."/>
            <person name="Barry K."/>
            <person name="Choi C."/>
            <person name="Clum A."/>
            <person name="Coughlan A.Y."/>
            <person name="Deshpande S."/>
            <person name="Douglass A.P."/>
            <person name="Hanson S.J."/>
            <person name="Klenk H.-P."/>
            <person name="Labutti K."/>
            <person name="Lapidus A."/>
            <person name="Lindquist E."/>
            <person name="Lipzen A."/>
            <person name="Meier-Kolthoff J.P."/>
            <person name="Ohm R.A."/>
            <person name="Otillar R.P."/>
            <person name="Pangilinan J."/>
            <person name="Peng Y."/>
            <person name="Rokas A."/>
            <person name="Rosa C.A."/>
            <person name="Scheuner C."/>
            <person name="Sibirny A.A."/>
            <person name="Slot J.C."/>
            <person name="Stielow J.B."/>
            <person name="Sun H."/>
            <person name="Kurtzman C.P."/>
            <person name="Blackwell M."/>
            <person name="Grigoriev I.V."/>
            <person name="Jeffries T.W."/>
        </authorList>
    </citation>
    <scope>NUCLEOTIDE SEQUENCE [LARGE SCALE GENOMIC DNA]</scope>
    <source>
        <strain evidence="2">DSM 1968</strain>
    </source>
</reference>
<sequence length="102" mass="12275">MTLNLSNNQIDQIKIDDFENLKSLKILDLSINLLFKKFIKNTKENEEDYDNYNEELIIEYFEKLPNLKYLSLEKDVLVENFRIPEFEFKRTISDNISLYSVD</sequence>
<dbReference type="Proteomes" id="UP000095038">
    <property type="component" value="Unassembled WGS sequence"/>
</dbReference>
<dbReference type="Gene3D" id="3.80.10.10">
    <property type="entry name" value="Ribonuclease Inhibitor"/>
    <property type="match status" value="1"/>
</dbReference>
<dbReference type="RefSeq" id="XP_020044971.1">
    <property type="nucleotide sequence ID" value="XM_020193961.1"/>
</dbReference>
<proteinExistence type="predicted"/>
<protein>
    <recommendedName>
        <fullName evidence="3">L domain-like protein</fullName>
    </recommendedName>
</protein>
<dbReference type="OrthoDB" id="676979at2759"/>
<dbReference type="GeneID" id="30967597"/>
<dbReference type="AlphaFoldDB" id="A0A1D2VAH8"/>
<dbReference type="SUPFAM" id="SSF52058">
    <property type="entry name" value="L domain-like"/>
    <property type="match status" value="1"/>
</dbReference>
<evidence type="ECO:0000313" key="1">
    <source>
        <dbReference type="EMBL" id="ODV58664.1"/>
    </source>
</evidence>
<organism evidence="1 2">
    <name type="scientific">Ascoidea rubescens DSM 1968</name>
    <dbReference type="NCBI Taxonomy" id="1344418"/>
    <lineage>
        <taxon>Eukaryota</taxon>
        <taxon>Fungi</taxon>
        <taxon>Dikarya</taxon>
        <taxon>Ascomycota</taxon>
        <taxon>Saccharomycotina</taxon>
        <taxon>Saccharomycetes</taxon>
        <taxon>Ascoideaceae</taxon>
        <taxon>Ascoidea</taxon>
    </lineage>
</organism>
<dbReference type="InParanoid" id="A0A1D2VAH8"/>
<dbReference type="InterPro" id="IPR032675">
    <property type="entry name" value="LRR_dom_sf"/>
</dbReference>
<evidence type="ECO:0008006" key="3">
    <source>
        <dbReference type="Google" id="ProtNLM"/>
    </source>
</evidence>